<dbReference type="AlphaFoldDB" id="A0AAX4IN79"/>
<proteinExistence type="predicted"/>
<name>A0AAX4IN79_9PEZI</name>
<sequence length="90" mass="9263">MGQSNHCPTCLFALGPTELSIINPKAIMLTRSNRPHPAPKARGTASSIPCTPCSLSETSRRMLSAARLGIGGSAPKVTLLGHGNAVPVGM</sequence>
<organism evidence="2 3">
    <name type="scientific">Colletotrichum destructivum</name>
    <dbReference type="NCBI Taxonomy" id="34406"/>
    <lineage>
        <taxon>Eukaryota</taxon>
        <taxon>Fungi</taxon>
        <taxon>Dikarya</taxon>
        <taxon>Ascomycota</taxon>
        <taxon>Pezizomycotina</taxon>
        <taxon>Sordariomycetes</taxon>
        <taxon>Hypocreomycetidae</taxon>
        <taxon>Glomerellales</taxon>
        <taxon>Glomerellaceae</taxon>
        <taxon>Colletotrichum</taxon>
        <taxon>Colletotrichum destructivum species complex</taxon>
    </lineage>
</organism>
<dbReference type="RefSeq" id="XP_062781901.1">
    <property type="nucleotide sequence ID" value="XM_062925850.1"/>
</dbReference>
<dbReference type="Proteomes" id="UP001322277">
    <property type="component" value="Chromosome 6"/>
</dbReference>
<gene>
    <name evidence="2" type="ORF">CDEST_09691</name>
</gene>
<keyword evidence="3" id="KW-1185">Reference proteome</keyword>
<dbReference type="GeneID" id="87946194"/>
<dbReference type="KEGG" id="cdet:87946194"/>
<evidence type="ECO:0000256" key="1">
    <source>
        <dbReference type="SAM" id="MobiDB-lite"/>
    </source>
</evidence>
<reference evidence="3" key="1">
    <citation type="journal article" date="2023" name="bioRxiv">
        <title>Complete genome of the Medicago anthracnose fungus, Colletotrichum destructivum, reveals a mini-chromosome-like region within a core chromosome.</title>
        <authorList>
            <person name="Lapalu N."/>
            <person name="Simon A."/>
            <person name="Lu A."/>
            <person name="Plaumann P.-L."/>
            <person name="Amselem J."/>
            <person name="Pigne S."/>
            <person name="Auger A."/>
            <person name="Koch C."/>
            <person name="Dallery J.-F."/>
            <person name="O'Connell R.J."/>
        </authorList>
    </citation>
    <scope>NUCLEOTIDE SEQUENCE [LARGE SCALE GENOMIC DNA]</scope>
    <source>
        <strain evidence="3">CBS 520.97</strain>
    </source>
</reference>
<evidence type="ECO:0000313" key="3">
    <source>
        <dbReference type="Proteomes" id="UP001322277"/>
    </source>
</evidence>
<feature type="region of interest" description="Disordered" evidence="1">
    <location>
        <begin position="31"/>
        <end position="50"/>
    </location>
</feature>
<dbReference type="EMBL" id="CP137310">
    <property type="protein sequence ID" value="WQF84677.1"/>
    <property type="molecule type" value="Genomic_DNA"/>
</dbReference>
<accession>A0AAX4IN79</accession>
<protein>
    <submittedName>
        <fullName evidence="2">Uncharacterized protein</fullName>
    </submittedName>
</protein>
<evidence type="ECO:0000313" key="2">
    <source>
        <dbReference type="EMBL" id="WQF84677.1"/>
    </source>
</evidence>